<dbReference type="EMBL" id="CP026604">
    <property type="protein sequence ID" value="AWB65399.1"/>
    <property type="molecule type" value="Genomic_DNA"/>
</dbReference>
<protein>
    <submittedName>
        <fullName evidence="1">Uncharacterized protein</fullName>
    </submittedName>
</protein>
<evidence type="ECO:0000313" key="1">
    <source>
        <dbReference type="EMBL" id="AWB65399.1"/>
    </source>
</evidence>
<name>A0A2S0VMJ2_9ALTE</name>
<gene>
    <name evidence="1" type="ORF">C2869_02625</name>
</gene>
<keyword evidence="2" id="KW-1185">Reference proteome</keyword>
<organism evidence="1 2">
    <name type="scientific">Saccharobesus litoralis</name>
    <dbReference type="NCBI Taxonomy" id="2172099"/>
    <lineage>
        <taxon>Bacteria</taxon>
        <taxon>Pseudomonadati</taxon>
        <taxon>Pseudomonadota</taxon>
        <taxon>Gammaproteobacteria</taxon>
        <taxon>Alteromonadales</taxon>
        <taxon>Alteromonadaceae</taxon>
        <taxon>Saccharobesus</taxon>
    </lineage>
</organism>
<sequence length="66" mass="7721">MVQICTIIDGFKKILKRSIFVLWKLYGYEVTLNEVANPVAKTIWLPIRLEERLDDQSKRFSLLVAP</sequence>
<evidence type="ECO:0000313" key="2">
    <source>
        <dbReference type="Proteomes" id="UP000244441"/>
    </source>
</evidence>
<dbReference type="AlphaFoldDB" id="A0A2S0VMJ2"/>
<dbReference type="KEGG" id="cate:C2869_02625"/>
<reference evidence="1 2" key="1">
    <citation type="submission" date="2018-01" db="EMBL/GenBank/DDBJ databases">
        <title>Genome sequence of a Cantenovulum-like bacteria.</title>
        <authorList>
            <person name="Tan W.R."/>
            <person name="Lau N.-S."/>
            <person name="Go F."/>
            <person name="Amirul A.-A.A."/>
        </authorList>
    </citation>
    <scope>NUCLEOTIDE SEQUENCE [LARGE SCALE GENOMIC DNA]</scope>
    <source>
        <strain evidence="1 2">CCB-QB4</strain>
    </source>
</reference>
<dbReference type="Proteomes" id="UP000244441">
    <property type="component" value="Chromosome"/>
</dbReference>
<proteinExistence type="predicted"/>
<accession>A0A2S0VMJ2</accession>